<dbReference type="EMBL" id="JAVKPK010000004">
    <property type="protein sequence ID" value="MDR7664527.1"/>
    <property type="molecule type" value="Genomic_DNA"/>
</dbReference>
<sequence length="284" mass="32697">MFSQINPQLISNLEKLGLTENEAKAYVGLVCLREATAREIHELTTVPRAKIYEILKVLAKKGYLEFRQGSPTYFRAVDPKQVIGKIKDEFLNCTTQTLDQLKELSYELPKTSPVWCIQSEWGIKNRIREILDGVREELIIFSSSPEFLQEFEAELKNLEKTCRLILIVDELDKFRSLPFEFRETTEEFKDFINNIVIDGAQYNEELFMIADGKESIGVHSAGNKREAVVIRLPIVCYLQKMIYNRVLEPEFIKKTGSQPRPEFSTSSQASECLSKDSLKPEVFP</sequence>
<feature type="compositionally biased region" description="Polar residues" evidence="2">
    <location>
        <begin position="255"/>
        <end position="271"/>
    </location>
</feature>
<keyword evidence="6" id="KW-1185">Reference proteome</keyword>
<dbReference type="InterPro" id="IPR011991">
    <property type="entry name" value="ArsR-like_HTH"/>
</dbReference>
<dbReference type="SUPFAM" id="SSF46785">
    <property type="entry name" value="Winged helix' DNA-binding domain"/>
    <property type="match status" value="1"/>
</dbReference>
<evidence type="ECO:0000259" key="3">
    <source>
        <dbReference type="Pfam" id="PF01978"/>
    </source>
</evidence>
<dbReference type="Pfam" id="PF01978">
    <property type="entry name" value="TrmB"/>
    <property type="match status" value="1"/>
</dbReference>
<dbReference type="Pfam" id="PF11495">
    <property type="entry name" value="Regulator_TrmB"/>
    <property type="match status" value="1"/>
</dbReference>
<organism evidence="5 6">
    <name type="scientific">Methanosarcina baikalica</name>
    <dbReference type="NCBI Taxonomy" id="3073890"/>
    <lineage>
        <taxon>Archaea</taxon>
        <taxon>Methanobacteriati</taxon>
        <taxon>Methanobacteriota</taxon>
        <taxon>Stenosarchaea group</taxon>
        <taxon>Methanomicrobia</taxon>
        <taxon>Methanosarcinales</taxon>
        <taxon>Methanosarcinaceae</taxon>
        <taxon>Methanosarcina</taxon>
    </lineage>
</organism>
<evidence type="ECO:0000256" key="1">
    <source>
        <dbReference type="ARBA" id="ARBA00007287"/>
    </source>
</evidence>
<accession>A0ABU2CY87</accession>
<dbReference type="PANTHER" id="PTHR34293">
    <property type="entry name" value="HTH-TYPE TRANSCRIPTIONAL REGULATOR TRMBL2"/>
    <property type="match status" value="1"/>
</dbReference>
<evidence type="ECO:0000256" key="2">
    <source>
        <dbReference type="SAM" id="MobiDB-lite"/>
    </source>
</evidence>
<reference evidence="6" key="1">
    <citation type="submission" date="2023-07" db="EMBL/GenBank/DDBJ databases">
        <title>Whole-genome sequencing of a new Methanosarcina sp. Z-7115.</title>
        <authorList>
            <person name="Zhilina T.N."/>
            <person name="Merkel A.Y."/>
        </authorList>
    </citation>
    <scope>NUCLEOTIDE SEQUENCE [LARGE SCALE GENOMIC DNA]</scope>
    <source>
        <strain evidence="6">Z-7115</strain>
    </source>
</reference>
<feature type="region of interest" description="Disordered" evidence="2">
    <location>
        <begin position="255"/>
        <end position="284"/>
    </location>
</feature>
<gene>
    <name evidence="5" type="ORF">RG963_01755</name>
</gene>
<dbReference type="PANTHER" id="PTHR34293:SF1">
    <property type="entry name" value="HTH-TYPE TRANSCRIPTIONAL REGULATOR TRMBL2"/>
    <property type="match status" value="1"/>
</dbReference>
<evidence type="ECO:0000313" key="5">
    <source>
        <dbReference type="EMBL" id="MDR7664527.1"/>
    </source>
</evidence>
<dbReference type="InterPro" id="IPR021586">
    <property type="entry name" value="Tscrpt_reg_TrmB_C"/>
</dbReference>
<dbReference type="InterPro" id="IPR036390">
    <property type="entry name" value="WH_DNA-bd_sf"/>
</dbReference>
<dbReference type="InterPro" id="IPR002831">
    <property type="entry name" value="Tscrpt_reg_TrmB_N"/>
</dbReference>
<protein>
    <submittedName>
        <fullName evidence="5">TrmB family transcriptional regulator</fullName>
    </submittedName>
</protein>
<name>A0ABU2CY87_9EURY</name>
<feature type="compositionally biased region" description="Basic and acidic residues" evidence="2">
    <location>
        <begin position="273"/>
        <end position="284"/>
    </location>
</feature>
<evidence type="ECO:0000313" key="6">
    <source>
        <dbReference type="Proteomes" id="UP001246244"/>
    </source>
</evidence>
<comment type="similarity">
    <text evidence="1">Belongs to the transcriptional regulator TrmB family.</text>
</comment>
<dbReference type="InterPro" id="IPR036388">
    <property type="entry name" value="WH-like_DNA-bd_sf"/>
</dbReference>
<feature type="domain" description="Transcription regulator TrmB C-terminal" evidence="4">
    <location>
        <begin position="114"/>
        <end position="231"/>
    </location>
</feature>
<dbReference type="InterPro" id="IPR051797">
    <property type="entry name" value="TrmB-like"/>
</dbReference>
<dbReference type="CDD" id="cd00090">
    <property type="entry name" value="HTH_ARSR"/>
    <property type="match status" value="1"/>
</dbReference>
<evidence type="ECO:0000259" key="4">
    <source>
        <dbReference type="Pfam" id="PF11495"/>
    </source>
</evidence>
<dbReference type="Gene3D" id="1.10.10.10">
    <property type="entry name" value="Winged helix-like DNA-binding domain superfamily/Winged helix DNA-binding domain"/>
    <property type="match status" value="1"/>
</dbReference>
<comment type="caution">
    <text evidence="5">The sequence shown here is derived from an EMBL/GenBank/DDBJ whole genome shotgun (WGS) entry which is preliminary data.</text>
</comment>
<proteinExistence type="inferred from homology"/>
<dbReference type="RefSeq" id="WP_310574554.1">
    <property type="nucleotide sequence ID" value="NZ_JAVKPK010000004.1"/>
</dbReference>
<dbReference type="Proteomes" id="UP001246244">
    <property type="component" value="Unassembled WGS sequence"/>
</dbReference>
<feature type="domain" description="Transcription regulator TrmB N-terminal" evidence="3">
    <location>
        <begin position="13"/>
        <end position="80"/>
    </location>
</feature>